<dbReference type="InterPro" id="IPR050765">
    <property type="entry name" value="Riboflavin_Biosynth_HTPR"/>
</dbReference>
<evidence type="ECO:0000256" key="1">
    <source>
        <dbReference type="ARBA" id="ARBA00005104"/>
    </source>
</evidence>
<comment type="caution">
    <text evidence="6">The sequence shown here is derived from an EMBL/GenBank/DDBJ whole genome shotgun (WGS) entry which is preliminary data.</text>
</comment>
<keyword evidence="2" id="KW-0521">NADP</keyword>
<evidence type="ECO:0000313" key="6">
    <source>
        <dbReference type="EMBL" id="TDL40995.1"/>
    </source>
</evidence>
<dbReference type="Proteomes" id="UP000295163">
    <property type="component" value="Unassembled WGS sequence"/>
</dbReference>
<dbReference type="EMBL" id="SMZT01000006">
    <property type="protein sequence ID" value="TDL40995.1"/>
    <property type="molecule type" value="Genomic_DNA"/>
</dbReference>
<sequence>MTEAVTDSSAPRGTGAAPPPADDDASGPAAPDASPAAAWEALLAGRTGPVPPPGAELVERYGPLVAHRGPLVLAQLGQSLDGFIASRTGHAEFVTGPEDREHLHRLRALVEAVVVGVGTVVADDCRLTVRAVPGPHPTRVVLDPSARAPLTSAVLTDGAAPTLWVVGEDAHAHAAPAPHVAVLRVPVGEHGLAPRAVLEALARRGLRRVLVEGGGRTVSGFLAAGTLHRLYLTTAPMLIGDGVPGIRFPGADHLSGALRAPVRRFVLGDDLCTELTFRA</sequence>
<dbReference type="RefSeq" id="WP_133410998.1">
    <property type="nucleotide sequence ID" value="NZ_SMZT01000006.1"/>
</dbReference>
<evidence type="ECO:0000256" key="3">
    <source>
        <dbReference type="ARBA" id="ARBA00023002"/>
    </source>
</evidence>
<dbReference type="PANTHER" id="PTHR38011">
    <property type="entry name" value="DIHYDROFOLATE REDUCTASE FAMILY PROTEIN (AFU_ORTHOLOGUE AFUA_8G06820)"/>
    <property type="match status" value="1"/>
</dbReference>
<dbReference type="Gene3D" id="3.40.430.10">
    <property type="entry name" value="Dihydrofolate Reductase, subunit A"/>
    <property type="match status" value="1"/>
</dbReference>
<evidence type="ECO:0000313" key="7">
    <source>
        <dbReference type="Proteomes" id="UP000295163"/>
    </source>
</evidence>
<feature type="region of interest" description="Disordered" evidence="4">
    <location>
        <begin position="1"/>
        <end position="35"/>
    </location>
</feature>
<comment type="pathway">
    <text evidence="1">Cofactor biosynthesis; riboflavin biosynthesis.</text>
</comment>
<feature type="compositionally biased region" description="Low complexity" evidence="4">
    <location>
        <begin position="26"/>
        <end position="35"/>
    </location>
</feature>
<name>A0A4R5YCM0_KOCRO</name>
<accession>A0A4R5YCM0</accession>
<dbReference type="AlphaFoldDB" id="A0A4R5YCM0"/>
<dbReference type="GO" id="GO:0009231">
    <property type="term" value="P:riboflavin biosynthetic process"/>
    <property type="evidence" value="ECO:0007669"/>
    <property type="project" value="InterPro"/>
</dbReference>
<feature type="domain" description="Bacterial bifunctional deaminase-reductase C-terminal" evidence="5">
    <location>
        <begin position="70"/>
        <end position="242"/>
    </location>
</feature>
<dbReference type="GeneID" id="64348448"/>
<evidence type="ECO:0000256" key="2">
    <source>
        <dbReference type="ARBA" id="ARBA00022857"/>
    </source>
</evidence>
<dbReference type="PANTHER" id="PTHR38011:SF7">
    <property type="entry name" value="2,5-DIAMINO-6-RIBOSYLAMINO-4(3H)-PYRIMIDINONE 5'-PHOSPHATE REDUCTASE"/>
    <property type="match status" value="1"/>
</dbReference>
<organism evidence="6 7">
    <name type="scientific">Kocuria rosea</name>
    <name type="common">Deinococcus erythromyxa</name>
    <name type="synonym">Micrococcus rubens</name>
    <dbReference type="NCBI Taxonomy" id="1275"/>
    <lineage>
        <taxon>Bacteria</taxon>
        <taxon>Bacillati</taxon>
        <taxon>Actinomycetota</taxon>
        <taxon>Actinomycetes</taxon>
        <taxon>Micrococcales</taxon>
        <taxon>Micrococcaceae</taxon>
        <taxon>Kocuria</taxon>
    </lineage>
</organism>
<keyword evidence="3" id="KW-0560">Oxidoreductase</keyword>
<proteinExistence type="predicted"/>
<evidence type="ECO:0000256" key="4">
    <source>
        <dbReference type="SAM" id="MobiDB-lite"/>
    </source>
</evidence>
<protein>
    <submittedName>
        <fullName evidence="6">RibD family protein</fullName>
    </submittedName>
</protein>
<dbReference type="InterPro" id="IPR024072">
    <property type="entry name" value="DHFR-like_dom_sf"/>
</dbReference>
<dbReference type="GO" id="GO:0008703">
    <property type="term" value="F:5-amino-6-(5-phosphoribosylamino)uracil reductase activity"/>
    <property type="evidence" value="ECO:0007669"/>
    <property type="project" value="InterPro"/>
</dbReference>
<evidence type="ECO:0000259" key="5">
    <source>
        <dbReference type="Pfam" id="PF01872"/>
    </source>
</evidence>
<dbReference type="InterPro" id="IPR002734">
    <property type="entry name" value="RibDG_C"/>
</dbReference>
<dbReference type="Pfam" id="PF01872">
    <property type="entry name" value="RibD_C"/>
    <property type="match status" value="1"/>
</dbReference>
<gene>
    <name evidence="6" type="ORF">E2R59_13555</name>
</gene>
<dbReference type="SUPFAM" id="SSF53597">
    <property type="entry name" value="Dihydrofolate reductase-like"/>
    <property type="match status" value="1"/>
</dbReference>
<reference evidence="6 7" key="1">
    <citation type="submission" date="2019-03" db="EMBL/GenBank/DDBJ databases">
        <title>Genome Sequencing and Assembly of Various Microbes Isolated from Partially Reclaimed Soil and Acid Mine Drainage (AMD) Site.</title>
        <authorList>
            <person name="Steinbock B."/>
            <person name="Bechtold R."/>
            <person name="Sevigny J.L."/>
            <person name="Thomas D."/>
            <person name="Cuthill L.R."/>
            <person name="Aveiro Johannsen E.J."/>
            <person name="Thomas K."/>
            <person name="Ghosh A."/>
        </authorList>
    </citation>
    <scope>NUCLEOTIDE SEQUENCE [LARGE SCALE GENOMIC DNA]</scope>
    <source>
        <strain evidence="6 7">S-A3</strain>
    </source>
</reference>